<name>A0A8S1NLZ8_9CILI</name>
<evidence type="ECO:0000313" key="2">
    <source>
        <dbReference type="EMBL" id="CAD8090523.1"/>
    </source>
</evidence>
<dbReference type="OrthoDB" id="299102at2759"/>
<proteinExistence type="predicted"/>
<evidence type="ECO:0000313" key="3">
    <source>
        <dbReference type="Proteomes" id="UP000692954"/>
    </source>
</evidence>
<comment type="caution">
    <text evidence="2">The sequence shown here is derived from an EMBL/GenBank/DDBJ whole genome shotgun (WGS) entry which is preliminary data.</text>
</comment>
<evidence type="ECO:0000256" key="1">
    <source>
        <dbReference type="SAM" id="Coils"/>
    </source>
</evidence>
<dbReference type="Proteomes" id="UP000692954">
    <property type="component" value="Unassembled WGS sequence"/>
</dbReference>
<reference evidence="2" key="1">
    <citation type="submission" date="2021-01" db="EMBL/GenBank/DDBJ databases">
        <authorList>
            <consortium name="Genoscope - CEA"/>
            <person name="William W."/>
        </authorList>
    </citation>
    <scope>NUCLEOTIDE SEQUENCE</scope>
</reference>
<dbReference type="EMBL" id="CAJJDN010000056">
    <property type="protein sequence ID" value="CAD8090523.1"/>
    <property type="molecule type" value="Genomic_DNA"/>
</dbReference>
<feature type="coiled-coil region" evidence="1">
    <location>
        <begin position="2"/>
        <end position="54"/>
    </location>
</feature>
<organism evidence="2 3">
    <name type="scientific">Paramecium sonneborni</name>
    <dbReference type="NCBI Taxonomy" id="65129"/>
    <lineage>
        <taxon>Eukaryota</taxon>
        <taxon>Sar</taxon>
        <taxon>Alveolata</taxon>
        <taxon>Ciliophora</taxon>
        <taxon>Intramacronucleata</taxon>
        <taxon>Oligohymenophorea</taxon>
        <taxon>Peniculida</taxon>
        <taxon>Parameciidae</taxon>
        <taxon>Paramecium</taxon>
    </lineage>
</organism>
<gene>
    <name evidence="2" type="ORF">PSON_ATCC_30995.1.T0560057</name>
</gene>
<keyword evidence="3" id="KW-1185">Reference proteome</keyword>
<sequence length="209" mass="24632">MSYKKDNRMDKLQMRLKEVEEENRVLKQEQNQLISTLLKQLSELQEQNRQILSNNKNQGTILHELNKLCGTNQTNIDLLLLDVNHKIQDYKQQLALLERTCKEYEEIVVQQNKLKEKTVKSVSSQKFINNSKKQSMESLDSNIKLESQLLDEEQSLLELLEIPQVNKLCLKIDQLGQQIIEKLRDFSQKRDSRHRLVEQLIPLKQALIL</sequence>
<dbReference type="AlphaFoldDB" id="A0A8S1NLZ8"/>
<feature type="coiled-coil region" evidence="1">
    <location>
        <begin position="80"/>
        <end position="114"/>
    </location>
</feature>
<accession>A0A8S1NLZ8</accession>
<keyword evidence="1" id="KW-0175">Coiled coil</keyword>
<protein>
    <submittedName>
        <fullName evidence="2">Uncharacterized protein</fullName>
    </submittedName>
</protein>